<reference evidence="12" key="1">
    <citation type="journal article" date="2021" name="Syst. Appl. Microbiol.">
        <title>Roseomonas hellenica sp. nov., isolated from roots of wild-growing Alkanna tinctoria.</title>
        <authorList>
            <person name="Rat A."/>
            <person name="Naranjo H.D."/>
            <person name="Lebbe L."/>
            <person name="Cnockaert M."/>
            <person name="Krigas N."/>
            <person name="Grigoriadou K."/>
            <person name="Maloupa E."/>
            <person name="Willems A."/>
        </authorList>
    </citation>
    <scope>NUCLEOTIDE SEQUENCE [LARGE SCALE GENOMIC DNA]</scope>
    <source>
        <strain evidence="12">LMG 31523</strain>
    </source>
</reference>
<keyword evidence="5 9" id="KW-0812">Transmembrane</keyword>
<name>A0ABS5F6J6_9PROT</name>
<keyword evidence="7 9" id="KW-0472">Membrane</keyword>
<dbReference type="InterPro" id="IPR055348">
    <property type="entry name" value="DctQ"/>
</dbReference>
<evidence type="ECO:0000256" key="1">
    <source>
        <dbReference type="ARBA" id="ARBA00004429"/>
    </source>
</evidence>
<keyword evidence="2 9" id="KW-0813">Transport</keyword>
<protein>
    <recommendedName>
        <fullName evidence="9">TRAP transporter small permease protein</fullName>
    </recommendedName>
</protein>
<evidence type="ECO:0000256" key="7">
    <source>
        <dbReference type="ARBA" id="ARBA00023136"/>
    </source>
</evidence>
<dbReference type="EMBL" id="JAAGBB010000048">
    <property type="protein sequence ID" value="MBR0668126.1"/>
    <property type="molecule type" value="Genomic_DNA"/>
</dbReference>
<feature type="transmembrane region" description="Helical" evidence="9">
    <location>
        <begin position="56"/>
        <end position="77"/>
    </location>
</feature>
<evidence type="ECO:0000259" key="10">
    <source>
        <dbReference type="Pfam" id="PF04290"/>
    </source>
</evidence>
<keyword evidence="6 9" id="KW-1133">Transmembrane helix</keyword>
<feature type="transmembrane region" description="Helical" evidence="9">
    <location>
        <begin position="12"/>
        <end position="36"/>
    </location>
</feature>
<feature type="transmembrane region" description="Helical" evidence="9">
    <location>
        <begin position="136"/>
        <end position="153"/>
    </location>
</feature>
<sequence>MGSEPVLRLFGTLAGLIAAATRASVVLAAAAMLLAIAYQVLMRYVFGATPSWSEELALLLFSWTVLGSFALGVHEGWHVRLTLLPDALPARLRRWMERLTDAMTACLGVFLAWAGLRFMEVTEGSVSAAIEYPIEILNVMAPIAGALIALFGAERALRPGGAAPAEEIAA</sequence>
<evidence type="ECO:0000313" key="12">
    <source>
        <dbReference type="Proteomes" id="UP001196870"/>
    </source>
</evidence>
<comment type="subunit">
    <text evidence="9">The complex comprises the extracytoplasmic solute receptor protein and the two transmembrane proteins.</text>
</comment>
<dbReference type="PANTHER" id="PTHR35011:SF11">
    <property type="entry name" value="TRAP TRANSPORTER SMALL PERMEASE PROTEIN"/>
    <property type="match status" value="1"/>
</dbReference>
<organism evidence="11 12">
    <name type="scientific">Plastoroseomonas hellenica</name>
    <dbReference type="NCBI Taxonomy" id="2687306"/>
    <lineage>
        <taxon>Bacteria</taxon>
        <taxon>Pseudomonadati</taxon>
        <taxon>Pseudomonadota</taxon>
        <taxon>Alphaproteobacteria</taxon>
        <taxon>Acetobacterales</taxon>
        <taxon>Acetobacteraceae</taxon>
        <taxon>Plastoroseomonas</taxon>
    </lineage>
</organism>
<gene>
    <name evidence="11" type="ORF">GXW71_27480</name>
</gene>
<evidence type="ECO:0000313" key="11">
    <source>
        <dbReference type="EMBL" id="MBR0668126.1"/>
    </source>
</evidence>
<evidence type="ECO:0000256" key="5">
    <source>
        <dbReference type="ARBA" id="ARBA00022692"/>
    </source>
</evidence>
<evidence type="ECO:0000256" key="9">
    <source>
        <dbReference type="RuleBase" id="RU369079"/>
    </source>
</evidence>
<keyword evidence="12" id="KW-1185">Reference proteome</keyword>
<evidence type="ECO:0000256" key="3">
    <source>
        <dbReference type="ARBA" id="ARBA00022475"/>
    </source>
</evidence>
<dbReference type="RefSeq" id="WP_211855901.1">
    <property type="nucleotide sequence ID" value="NZ_JAAGBB010000048.1"/>
</dbReference>
<comment type="subcellular location">
    <subcellularLocation>
        <location evidence="1 9">Cell inner membrane</location>
        <topology evidence="1 9">Multi-pass membrane protein</topology>
    </subcellularLocation>
</comment>
<dbReference type="Proteomes" id="UP001196870">
    <property type="component" value="Unassembled WGS sequence"/>
</dbReference>
<evidence type="ECO:0000256" key="6">
    <source>
        <dbReference type="ARBA" id="ARBA00022989"/>
    </source>
</evidence>
<evidence type="ECO:0000256" key="2">
    <source>
        <dbReference type="ARBA" id="ARBA00022448"/>
    </source>
</evidence>
<comment type="function">
    <text evidence="9">Part of the tripartite ATP-independent periplasmic (TRAP) transport system.</text>
</comment>
<feature type="transmembrane region" description="Helical" evidence="9">
    <location>
        <begin position="98"/>
        <end position="116"/>
    </location>
</feature>
<comment type="caution">
    <text evidence="11">The sequence shown here is derived from an EMBL/GenBank/DDBJ whole genome shotgun (WGS) entry which is preliminary data.</text>
</comment>
<accession>A0ABS5F6J6</accession>
<feature type="domain" description="Tripartite ATP-independent periplasmic transporters DctQ component" evidence="10">
    <location>
        <begin position="32"/>
        <end position="158"/>
    </location>
</feature>
<comment type="similarity">
    <text evidence="8 9">Belongs to the TRAP transporter small permease family.</text>
</comment>
<proteinExistence type="inferred from homology"/>
<dbReference type="InterPro" id="IPR007387">
    <property type="entry name" value="TRAP_DctQ"/>
</dbReference>
<dbReference type="Pfam" id="PF04290">
    <property type="entry name" value="DctQ"/>
    <property type="match status" value="1"/>
</dbReference>
<evidence type="ECO:0000256" key="8">
    <source>
        <dbReference type="ARBA" id="ARBA00038436"/>
    </source>
</evidence>
<evidence type="ECO:0000256" key="4">
    <source>
        <dbReference type="ARBA" id="ARBA00022519"/>
    </source>
</evidence>
<keyword evidence="3" id="KW-1003">Cell membrane</keyword>
<dbReference type="PANTHER" id="PTHR35011">
    <property type="entry name" value="2,3-DIKETO-L-GULONATE TRAP TRANSPORTER SMALL PERMEASE PROTEIN YIAM"/>
    <property type="match status" value="1"/>
</dbReference>
<keyword evidence="4 9" id="KW-0997">Cell inner membrane</keyword>